<keyword evidence="2" id="KW-1185">Reference proteome</keyword>
<evidence type="ECO:0000313" key="1">
    <source>
        <dbReference type="EMBL" id="RMA79333.1"/>
    </source>
</evidence>
<dbReference type="Proteomes" id="UP000267187">
    <property type="component" value="Unassembled WGS sequence"/>
</dbReference>
<accession>A0A3M0A2W9</accession>
<dbReference type="RefSeq" id="WP_121877093.1">
    <property type="nucleotide sequence ID" value="NZ_REFJ01000004.1"/>
</dbReference>
<organism evidence="1 2">
    <name type="scientific">Umboniibacter marinipuniceus</name>
    <dbReference type="NCBI Taxonomy" id="569599"/>
    <lineage>
        <taxon>Bacteria</taxon>
        <taxon>Pseudomonadati</taxon>
        <taxon>Pseudomonadota</taxon>
        <taxon>Gammaproteobacteria</taxon>
        <taxon>Cellvibrionales</taxon>
        <taxon>Cellvibrionaceae</taxon>
        <taxon>Umboniibacter</taxon>
    </lineage>
</organism>
<dbReference type="InterPro" id="IPR021936">
    <property type="entry name" value="DUF3549"/>
</dbReference>
<evidence type="ECO:0000313" key="2">
    <source>
        <dbReference type="Proteomes" id="UP000267187"/>
    </source>
</evidence>
<name>A0A3M0A2W9_9GAMM</name>
<protein>
    <submittedName>
        <fullName evidence="1">Uncharacterized protein DUF3549</fullName>
    </submittedName>
</protein>
<dbReference type="EMBL" id="REFJ01000004">
    <property type="protein sequence ID" value="RMA79333.1"/>
    <property type="molecule type" value="Genomic_DNA"/>
</dbReference>
<sequence length="347" mass="39002">MTDQLLTLSALLEQADLEVATYDLSRQIQRIDHADWLAFERGERAWENPVQAAATFAIVGLNKQQIENSVVWFFQLPLDERMHLNLGARDGLIDQLLSRAAANAENLQAEEASDLQAAAKDLSASIQPPVERRAKFHSMLRVDNQLASTDDYQLVKRWLDNPEDQDVDLLPLQGLADLSVRLNQPGVAQKLSANAHRLSVRHWQILAHLLENEALPAVLIKTIETQLQTELTSDRDASKTAALLQSLAGCDTNCRERNLLRSLNSAHGISGDVIGVVAGRFWNDLQHPDICRQFFSNVLLFNEGTSFIPVVRQLMTFEQLRPFIIACLNQPFEDEQLEALRVKHLGH</sequence>
<comment type="caution">
    <text evidence="1">The sequence shown here is derived from an EMBL/GenBank/DDBJ whole genome shotgun (WGS) entry which is preliminary data.</text>
</comment>
<dbReference type="Pfam" id="PF12069">
    <property type="entry name" value="DUF3549"/>
    <property type="match status" value="1"/>
</dbReference>
<dbReference type="OrthoDB" id="5597089at2"/>
<proteinExistence type="predicted"/>
<dbReference type="AlphaFoldDB" id="A0A3M0A2W9"/>
<reference evidence="1 2" key="1">
    <citation type="submission" date="2018-10" db="EMBL/GenBank/DDBJ databases">
        <title>Genomic Encyclopedia of Type Strains, Phase IV (KMG-IV): sequencing the most valuable type-strain genomes for metagenomic binning, comparative biology and taxonomic classification.</title>
        <authorList>
            <person name="Goeker M."/>
        </authorList>
    </citation>
    <scope>NUCLEOTIDE SEQUENCE [LARGE SCALE GENOMIC DNA]</scope>
    <source>
        <strain evidence="1 2">DSM 25080</strain>
    </source>
</reference>
<gene>
    <name evidence="1" type="ORF">DFR27_1773</name>
</gene>